<accession>A0A4Q1K8R2</accession>
<evidence type="ECO:0000313" key="2">
    <source>
        <dbReference type="EMBL" id="RXR21815.1"/>
    </source>
</evidence>
<organism evidence="2 3">
    <name type="scientific">Flavobacterium stagni</name>
    <dbReference type="NCBI Taxonomy" id="2506421"/>
    <lineage>
        <taxon>Bacteria</taxon>
        <taxon>Pseudomonadati</taxon>
        <taxon>Bacteroidota</taxon>
        <taxon>Flavobacteriia</taxon>
        <taxon>Flavobacteriales</taxon>
        <taxon>Flavobacteriaceae</taxon>
        <taxon>Flavobacterium</taxon>
    </lineage>
</organism>
<gene>
    <name evidence="2" type="ORF">EQG61_10035</name>
</gene>
<feature type="transmembrane region" description="Helical" evidence="1">
    <location>
        <begin position="150"/>
        <end position="171"/>
    </location>
</feature>
<feature type="transmembrane region" description="Helical" evidence="1">
    <location>
        <begin position="59"/>
        <end position="78"/>
    </location>
</feature>
<comment type="caution">
    <text evidence="2">The sequence shown here is derived from an EMBL/GenBank/DDBJ whole genome shotgun (WGS) entry which is preliminary data.</text>
</comment>
<feature type="transmembrane region" description="Helical" evidence="1">
    <location>
        <begin position="90"/>
        <end position="106"/>
    </location>
</feature>
<keyword evidence="1" id="KW-0812">Transmembrane</keyword>
<dbReference type="RefSeq" id="WP_129461789.1">
    <property type="nucleotide sequence ID" value="NZ_SBKN01000006.1"/>
</dbReference>
<feature type="transmembrane region" description="Helical" evidence="1">
    <location>
        <begin position="118"/>
        <end position="138"/>
    </location>
</feature>
<feature type="transmembrane region" description="Helical" evidence="1">
    <location>
        <begin position="30"/>
        <end position="47"/>
    </location>
</feature>
<keyword evidence="1" id="KW-0472">Membrane</keyword>
<sequence length="180" mass="21652">MKVFTWYIFAMGVLQLWVTILSKMHLNNLYLSHVYFITQFLFLSHYFHTVLIDPRIKKGIRITTIALVSIIGIQYVIYPDMFWEFNLVEIYLMSMPIIVYATMHLYQMLDQPKVNYNFTLGPLMYLIGSMSLFLFNFLMNQFRIKYPADVIMWFNIILFMGYHLILFTQIIRLKKTKVCH</sequence>
<dbReference type="EMBL" id="SBKN01000006">
    <property type="protein sequence ID" value="RXR21815.1"/>
    <property type="molecule type" value="Genomic_DNA"/>
</dbReference>
<proteinExistence type="predicted"/>
<dbReference type="OrthoDB" id="1253476at2"/>
<protein>
    <submittedName>
        <fullName evidence="2">Uncharacterized protein</fullName>
    </submittedName>
</protein>
<keyword evidence="3" id="KW-1185">Reference proteome</keyword>
<feature type="transmembrane region" description="Helical" evidence="1">
    <location>
        <begin position="7"/>
        <end position="24"/>
    </location>
</feature>
<dbReference type="Proteomes" id="UP000289857">
    <property type="component" value="Unassembled WGS sequence"/>
</dbReference>
<keyword evidence="1" id="KW-1133">Transmembrane helix</keyword>
<name>A0A4Q1K8R2_9FLAO</name>
<evidence type="ECO:0000256" key="1">
    <source>
        <dbReference type="SAM" id="Phobius"/>
    </source>
</evidence>
<evidence type="ECO:0000313" key="3">
    <source>
        <dbReference type="Proteomes" id="UP000289857"/>
    </source>
</evidence>
<reference evidence="3" key="1">
    <citation type="submission" date="2019-01" db="EMBL/GenBank/DDBJ databases">
        <title>Cytophagaceae bacterium strain CAR-16.</title>
        <authorList>
            <person name="Chen W.-M."/>
        </authorList>
    </citation>
    <scope>NUCLEOTIDE SEQUENCE [LARGE SCALE GENOMIC DNA]</scope>
    <source>
        <strain evidence="3">WWJ-16</strain>
    </source>
</reference>
<dbReference type="AlphaFoldDB" id="A0A4Q1K8R2"/>